<reference evidence="3" key="1">
    <citation type="submission" date="2016-05" db="EMBL/GenBank/DDBJ databases">
        <title>Comparative genomics of biotechnologically important yeasts.</title>
        <authorList>
            <consortium name="DOE Joint Genome Institute"/>
            <person name="Riley R."/>
            <person name="Haridas S."/>
            <person name="Wolfe K.H."/>
            <person name="Lopes M.R."/>
            <person name="Hittinger C.T."/>
            <person name="Goker M."/>
            <person name="Salamov A."/>
            <person name="Wisecaver J."/>
            <person name="Long T.M."/>
            <person name="Aerts A.L."/>
            <person name="Barry K."/>
            <person name="Choi C."/>
            <person name="Clum A."/>
            <person name="Coughlan A.Y."/>
            <person name="Deshpande S."/>
            <person name="Douglass A.P."/>
            <person name="Hanson S.J."/>
            <person name="Klenk H.-P."/>
            <person name="Labutti K."/>
            <person name="Lapidus A."/>
            <person name="Lindquist E."/>
            <person name="Lipzen A."/>
            <person name="Meier-Kolthoff J.P."/>
            <person name="Ohm R.A."/>
            <person name="Otillar R.P."/>
            <person name="Pangilinan J."/>
            <person name="Peng Y."/>
            <person name="Rokas A."/>
            <person name="Rosa C.A."/>
            <person name="Scheuner C."/>
            <person name="Sibirny A.A."/>
            <person name="Slot J.C."/>
            <person name="Stielow J.B."/>
            <person name="Sun H."/>
            <person name="Kurtzman C.P."/>
            <person name="Blackwell M."/>
            <person name="Grigoriev I.V."/>
            <person name="Jeffries T.W."/>
        </authorList>
    </citation>
    <scope>NUCLEOTIDE SEQUENCE [LARGE SCALE GENOMIC DNA]</scope>
    <source>
        <strain evidence="3">NRRL Y-12698</strain>
    </source>
</reference>
<proteinExistence type="predicted"/>
<organism evidence="2 3">
    <name type="scientific">Babjeviella inositovora NRRL Y-12698</name>
    <dbReference type="NCBI Taxonomy" id="984486"/>
    <lineage>
        <taxon>Eukaryota</taxon>
        <taxon>Fungi</taxon>
        <taxon>Dikarya</taxon>
        <taxon>Ascomycota</taxon>
        <taxon>Saccharomycotina</taxon>
        <taxon>Pichiomycetes</taxon>
        <taxon>Serinales incertae sedis</taxon>
        <taxon>Babjeviella</taxon>
    </lineage>
</organism>
<dbReference type="OrthoDB" id="3980110at2759"/>
<dbReference type="RefSeq" id="XP_018985309.1">
    <property type="nucleotide sequence ID" value="XM_019128924.1"/>
</dbReference>
<evidence type="ECO:0000256" key="1">
    <source>
        <dbReference type="SAM" id="MobiDB-lite"/>
    </source>
</evidence>
<protein>
    <submittedName>
        <fullName evidence="2">Uncharacterized protein</fullName>
    </submittedName>
</protein>
<feature type="compositionally biased region" description="Basic and acidic residues" evidence="1">
    <location>
        <begin position="805"/>
        <end position="815"/>
    </location>
</feature>
<name>A0A1E3QQM2_9ASCO</name>
<gene>
    <name evidence="2" type="ORF">BABINDRAFT_161635</name>
</gene>
<accession>A0A1E3QQM2</accession>
<dbReference type="Proteomes" id="UP000094336">
    <property type="component" value="Unassembled WGS sequence"/>
</dbReference>
<evidence type="ECO:0000313" key="2">
    <source>
        <dbReference type="EMBL" id="ODQ79981.1"/>
    </source>
</evidence>
<feature type="region of interest" description="Disordered" evidence="1">
    <location>
        <begin position="805"/>
        <end position="840"/>
    </location>
</feature>
<keyword evidence="3" id="KW-1185">Reference proteome</keyword>
<sequence length="840" mass="94017">MSDSEHSFAVDLPLHCVNAVELKCKRHRTLCRVLGIEARLTRRIFVLAAGLCDPFTQPEENDDAILSLDTLSDVLIALSFQQTFPSSDSESEGEGESPTPHFDLAYHFMALLEQIHFKLNCYDDAFLRSIDNGAAHERANLRLWTLLGVCSTDLALLYAVTCVTTLAIHKLYAATDNIFLNPFLGYLLKLWKCHTNIVVLGLDVDRRDEAAGGPGTPESVRAAVHGSAAVRAVVASILNGDIKKALVHDFEHETLLSFMNPLGRKLASGSLTCDIRWYVTAMLSLGADLVEVTELLYDMEPNDVYDEDVKYMFDIEYEDESDDDGYEPPRRCDCEFDYDYFEEEPVPADKPAPTAVRSRAGELDYDEDGRDWRDIPRGENMQFNPTLARGDVMSWSEITAAFTHMADRVVSDTLGQKAIRTVAGSVKHEFDEQIQLAALGPAARDAFERARVPDPEVVTPDKIYDVWSVGAQFEPILRLNPAVASCMMDEMLMAHGYRRVLIWFLTHLEVSHALINYIHELITGQRGAVPLNRYQFSRLGALTLSDVERNMLLHEFLSNAATYLTAMPETRADNDARAWNRFHTRGAAKRLMEILCLMVESLVNKGVLSITDPEYRAELQTLLIQWVGLLPHARNLFFRTRGGEPDDDLLANFDAVHSQLVGSTQQTLEEGVRRLMDVKTDSTGSQTDLARTSVYSDPARSQTLTRAVSSACATIDNIDTLCSKMINGLPDEFSEELLDFLTQFKALSGTIPDDAAGAMDRIEDWVKPQDLQKLEQLLERASKISREGLEARILELDSSASMWTVHRDDSSHSEGEGEFAQVIAGVKKKPKKKKPKKKKK</sequence>
<dbReference type="STRING" id="984486.A0A1E3QQM2"/>
<dbReference type="AlphaFoldDB" id="A0A1E3QQM2"/>
<evidence type="ECO:0000313" key="3">
    <source>
        <dbReference type="Proteomes" id="UP000094336"/>
    </source>
</evidence>
<feature type="compositionally biased region" description="Basic residues" evidence="1">
    <location>
        <begin position="826"/>
        <end position="840"/>
    </location>
</feature>
<dbReference type="GeneID" id="30146777"/>
<dbReference type="EMBL" id="KV454431">
    <property type="protein sequence ID" value="ODQ79981.1"/>
    <property type="molecule type" value="Genomic_DNA"/>
</dbReference>